<feature type="region of interest" description="Disordered" evidence="9">
    <location>
        <begin position="345"/>
        <end position="374"/>
    </location>
</feature>
<reference evidence="12" key="1">
    <citation type="journal article" date="2015" name="PLoS Negl. Trop. Dis.">
        <title>Deep Sequencing Analysis of the Ixodes ricinus Haemocytome.</title>
        <authorList>
            <person name="Kotsyfakis M."/>
            <person name="Kopacek P."/>
            <person name="Franta Z."/>
            <person name="Pedra J.H."/>
            <person name="Ribeiro J.M."/>
        </authorList>
    </citation>
    <scope>NUCLEOTIDE SEQUENCE</scope>
</reference>
<comment type="cofactor">
    <cofactor evidence="1">
        <name>Fe(2+)</name>
        <dbReference type="ChEBI" id="CHEBI:29033"/>
    </cofactor>
</comment>
<dbReference type="InterPro" id="IPR038492">
    <property type="entry name" value="GBBH-like_N_sf"/>
</dbReference>
<evidence type="ECO:0000256" key="7">
    <source>
        <dbReference type="ARBA" id="ARBA00023002"/>
    </source>
</evidence>
<dbReference type="Pfam" id="PF02668">
    <property type="entry name" value="TauD"/>
    <property type="match status" value="1"/>
</dbReference>
<organism evidence="12">
    <name type="scientific">Ixodes ricinus</name>
    <name type="common">Common tick</name>
    <name type="synonym">Acarus ricinus</name>
    <dbReference type="NCBI Taxonomy" id="34613"/>
    <lineage>
        <taxon>Eukaryota</taxon>
        <taxon>Metazoa</taxon>
        <taxon>Ecdysozoa</taxon>
        <taxon>Arthropoda</taxon>
        <taxon>Chelicerata</taxon>
        <taxon>Arachnida</taxon>
        <taxon>Acari</taxon>
        <taxon>Parasitiformes</taxon>
        <taxon>Ixodida</taxon>
        <taxon>Ixodoidea</taxon>
        <taxon>Ixodidae</taxon>
        <taxon>Ixodinae</taxon>
        <taxon>Ixodes</taxon>
    </lineage>
</organism>
<evidence type="ECO:0000259" key="10">
    <source>
        <dbReference type="Pfam" id="PF02668"/>
    </source>
</evidence>
<dbReference type="UniPathway" id="UPA00118"/>
<proteinExistence type="evidence at transcript level"/>
<dbReference type="InterPro" id="IPR042098">
    <property type="entry name" value="TauD-like_sf"/>
</dbReference>
<keyword evidence="8" id="KW-0408">Iron</keyword>
<evidence type="ECO:0000256" key="9">
    <source>
        <dbReference type="SAM" id="MobiDB-lite"/>
    </source>
</evidence>
<keyword evidence="5" id="KW-0124">Carnitine biosynthesis</keyword>
<evidence type="ECO:0000313" key="12">
    <source>
        <dbReference type="EMBL" id="JAC94000.1"/>
    </source>
</evidence>
<dbReference type="Gene3D" id="3.60.130.10">
    <property type="entry name" value="Clavaminate synthase-like"/>
    <property type="match status" value="1"/>
</dbReference>
<dbReference type="GO" id="GO:0046872">
    <property type="term" value="F:metal ion binding"/>
    <property type="evidence" value="ECO:0007669"/>
    <property type="project" value="UniProtKB-KW"/>
</dbReference>
<keyword evidence="7" id="KW-0560">Oxidoreductase</keyword>
<dbReference type="InterPro" id="IPR010376">
    <property type="entry name" value="GBBH-like_N"/>
</dbReference>
<dbReference type="Pfam" id="PF06155">
    <property type="entry name" value="GBBH-like_N"/>
    <property type="match status" value="1"/>
</dbReference>
<dbReference type="EMBL" id="GBIH01000710">
    <property type="protein sequence ID" value="JAC94000.1"/>
    <property type="molecule type" value="mRNA"/>
</dbReference>
<dbReference type="GO" id="GO:0016706">
    <property type="term" value="F:2-oxoglutarate-dependent dioxygenase activity"/>
    <property type="evidence" value="ECO:0007669"/>
    <property type="project" value="UniProtKB-ARBA"/>
</dbReference>
<dbReference type="SUPFAM" id="SSF51197">
    <property type="entry name" value="Clavaminate synthase-like"/>
    <property type="match status" value="1"/>
</dbReference>
<feature type="compositionally biased region" description="Pro residues" evidence="9">
    <location>
        <begin position="357"/>
        <end position="369"/>
    </location>
</feature>
<feature type="domain" description="Gamma-butyrobetaine hydroxylase-like N-terminal" evidence="11">
    <location>
        <begin position="62"/>
        <end position="144"/>
    </location>
</feature>
<evidence type="ECO:0000256" key="2">
    <source>
        <dbReference type="ARBA" id="ARBA00005022"/>
    </source>
</evidence>
<evidence type="ECO:0000256" key="5">
    <source>
        <dbReference type="ARBA" id="ARBA00022873"/>
    </source>
</evidence>
<protein>
    <submittedName>
        <fullName evidence="12">Putative gamma-butyrobetaine2-oxoglutarate dioxygenase</fullName>
    </submittedName>
</protein>
<keyword evidence="4" id="KW-0479">Metal-binding</keyword>
<dbReference type="PANTHER" id="PTHR10696:SF55">
    <property type="entry name" value="DIOXYGENASE, PUTATIVE-RELATED"/>
    <property type="match status" value="1"/>
</dbReference>
<dbReference type="AlphaFoldDB" id="A0A090XDH5"/>
<sequence>MASARSLMSLARWAVGSSAPRVRQAGTTNLQLTRHFQQKRTAVAQARKQEATLSVSQAMPTSSHTVKVIFSDDQACELNYIWLRDNCTCPQCIHPQSKQKLVDTAALDFNVRPVSMEASADGTLEVSWGDSKGTHNSSYDPLWLYKYGRSYMLDSDNKDDPRAALPPQELWDRVSIWKSMPEVSYKEFMSTDDGLYRWLDLMHKYGVVVLRGVPCEKDEILNAVKRVAYVKSTIWGDPFDVICEPVQNDPSHLAYTGMYLEHHTDMNYREKSPGLQMLHCLKAMDIQNGEDFGGKSFFVDGFMVANWMRENNPCGLPHPRVHASPVQHRVTQYALQPDEPHHLCRQRRQRGRDPLQQPNPGPHPGPCPPGGAFLPCAQGVRQQDAGSGLGAVLSHGPRRPWWPSTTAASCTAGPASTPPNVMTAPSGLLRRHRRGIHALPGHAQPEDQVTEPTKVALLTYYDQSTATMEATSLLPRHQSAAQKTRSTWRNSVARLSLISFIFIPACHLVHIPPVSRRQRQCT</sequence>
<dbReference type="GO" id="GO:0045329">
    <property type="term" value="P:carnitine biosynthetic process"/>
    <property type="evidence" value="ECO:0007669"/>
    <property type="project" value="UniProtKB-UniPathway"/>
</dbReference>
<evidence type="ECO:0000256" key="3">
    <source>
        <dbReference type="ARBA" id="ARBA00008654"/>
    </source>
</evidence>
<dbReference type="PANTHER" id="PTHR10696">
    <property type="entry name" value="GAMMA-BUTYROBETAINE HYDROXYLASE-RELATED"/>
    <property type="match status" value="1"/>
</dbReference>
<dbReference type="InterPro" id="IPR003819">
    <property type="entry name" value="TauD/TfdA-like"/>
</dbReference>
<evidence type="ECO:0000256" key="6">
    <source>
        <dbReference type="ARBA" id="ARBA00022964"/>
    </source>
</evidence>
<keyword evidence="6 12" id="KW-0223">Dioxygenase</keyword>
<evidence type="ECO:0000256" key="1">
    <source>
        <dbReference type="ARBA" id="ARBA00001954"/>
    </source>
</evidence>
<accession>A0A090XDH5</accession>
<dbReference type="Gene3D" id="3.30.2020.30">
    <property type="match status" value="1"/>
</dbReference>
<name>A0A090XDH5_IXORI</name>
<evidence type="ECO:0000259" key="11">
    <source>
        <dbReference type="Pfam" id="PF06155"/>
    </source>
</evidence>
<dbReference type="GO" id="GO:0005739">
    <property type="term" value="C:mitochondrion"/>
    <property type="evidence" value="ECO:0007669"/>
    <property type="project" value="TreeGrafter"/>
</dbReference>
<dbReference type="FunFam" id="3.30.2020.30:FF:000002">
    <property type="entry name" value="Putative gamma-butyrobetaine dioxygenase"/>
    <property type="match status" value="1"/>
</dbReference>
<comment type="pathway">
    <text evidence="2">Amine and polyamine biosynthesis; carnitine biosynthesis.</text>
</comment>
<dbReference type="InterPro" id="IPR050411">
    <property type="entry name" value="AlphaKG_dependent_hydroxylases"/>
</dbReference>
<evidence type="ECO:0000256" key="8">
    <source>
        <dbReference type="ARBA" id="ARBA00023004"/>
    </source>
</evidence>
<comment type="similarity">
    <text evidence="3">Belongs to the gamma-BBH/TMLD family.</text>
</comment>
<feature type="domain" description="TauD/TfdA-like" evidence="10">
    <location>
        <begin position="182"/>
        <end position="331"/>
    </location>
</feature>
<evidence type="ECO:0000256" key="4">
    <source>
        <dbReference type="ARBA" id="ARBA00022723"/>
    </source>
</evidence>